<protein>
    <submittedName>
        <fullName evidence="2">Uncharacterized protein</fullName>
    </submittedName>
</protein>
<reference evidence="2" key="2">
    <citation type="submission" date="2023-06" db="EMBL/GenBank/DDBJ databases">
        <authorList>
            <consortium name="Lawrence Berkeley National Laboratory"/>
            <person name="Haridas S."/>
            <person name="Hensen N."/>
            <person name="Bonometti L."/>
            <person name="Westerberg I."/>
            <person name="Brannstrom I.O."/>
            <person name="Guillou S."/>
            <person name="Cros-Aarteil S."/>
            <person name="Calhoun S."/>
            <person name="Kuo A."/>
            <person name="Mondo S."/>
            <person name="Pangilinan J."/>
            <person name="Riley R."/>
            <person name="Labutti K."/>
            <person name="Andreopoulos B."/>
            <person name="Lipzen A."/>
            <person name="Chen C."/>
            <person name="Yanf M."/>
            <person name="Daum C."/>
            <person name="Ng V."/>
            <person name="Clum A."/>
            <person name="Steindorff A."/>
            <person name="Ohm R."/>
            <person name="Martin F."/>
            <person name="Silar P."/>
            <person name="Natvig D."/>
            <person name="Lalanne C."/>
            <person name="Gautier V."/>
            <person name="Ament-Velasquez S.L."/>
            <person name="Kruys A."/>
            <person name="Hutchinson M.I."/>
            <person name="Powell A.J."/>
            <person name="Barry K."/>
            <person name="Miller A.N."/>
            <person name="Grigoriev I.V."/>
            <person name="Debuchy R."/>
            <person name="Gladieux P."/>
            <person name="Thoren M.H."/>
            <person name="Johannesson H."/>
        </authorList>
    </citation>
    <scope>NUCLEOTIDE SEQUENCE</scope>
    <source>
        <strain evidence="2">SMH4131-1</strain>
    </source>
</reference>
<gene>
    <name evidence="2" type="ORF">B0T19DRAFT_65194</name>
</gene>
<evidence type="ECO:0000313" key="2">
    <source>
        <dbReference type="EMBL" id="KAK3337224.1"/>
    </source>
</evidence>
<reference evidence="2" key="1">
    <citation type="journal article" date="2023" name="Mol. Phylogenet. Evol.">
        <title>Genome-scale phylogeny and comparative genomics of the fungal order Sordariales.</title>
        <authorList>
            <person name="Hensen N."/>
            <person name="Bonometti L."/>
            <person name="Westerberg I."/>
            <person name="Brannstrom I.O."/>
            <person name="Guillou S."/>
            <person name="Cros-Aarteil S."/>
            <person name="Calhoun S."/>
            <person name="Haridas S."/>
            <person name="Kuo A."/>
            <person name="Mondo S."/>
            <person name="Pangilinan J."/>
            <person name="Riley R."/>
            <person name="LaButti K."/>
            <person name="Andreopoulos B."/>
            <person name="Lipzen A."/>
            <person name="Chen C."/>
            <person name="Yan M."/>
            <person name="Daum C."/>
            <person name="Ng V."/>
            <person name="Clum A."/>
            <person name="Steindorff A."/>
            <person name="Ohm R.A."/>
            <person name="Martin F."/>
            <person name="Silar P."/>
            <person name="Natvig D.O."/>
            <person name="Lalanne C."/>
            <person name="Gautier V."/>
            <person name="Ament-Velasquez S.L."/>
            <person name="Kruys A."/>
            <person name="Hutchinson M.I."/>
            <person name="Powell A.J."/>
            <person name="Barry K."/>
            <person name="Miller A.N."/>
            <person name="Grigoriev I.V."/>
            <person name="Debuchy R."/>
            <person name="Gladieux P."/>
            <person name="Hiltunen Thoren M."/>
            <person name="Johannesson H."/>
        </authorList>
    </citation>
    <scope>NUCLEOTIDE SEQUENCE</scope>
    <source>
        <strain evidence="2">SMH4131-1</strain>
    </source>
</reference>
<sequence>MRELTYTRQQCHQLRHCGLILGSNTGLEYTSCLLQRQQPCPVHPLTHIHKNGTSTTPQSNFILPLHQAVPPSTKLPPSLQASSTLSSLIHSGTYYLPYLPHTNPHQTAKTNKQTNLPAPTSTCPPAPASADGSSRESARPSAASVGSPVNMQRPTAAGSSSRTIRARLARRTSFWTAGLSSLWTCSEGVLSVSFESAGGLVGF</sequence>
<feature type="region of interest" description="Disordered" evidence="1">
    <location>
        <begin position="104"/>
        <end position="163"/>
    </location>
</feature>
<proteinExistence type="predicted"/>
<comment type="caution">
    <text evidence="2">The sequence shown here is derived from an EMBL/GenBank/DDBJ whole genome shotgun (WGS) entry which is preliminary data.</text>
</comment>
<organism evidence="2 3">
    <name type="scientific">Cercophora scortea</name>
    <dbReference type="NCBI Taxonomy" id="314031"/>
    <lineage>
        <taxon>Eukaryota</taxon>
        <taxon>Fungi</taxon>
        <taxon>Dikarya</taxon>
        <taxon>Ascomycota</taxon>
        <taxon>Pezizomycotina</taxon>
        <taxon>Sordariomycetes</taxon>
        <taxon>Sordariomycetidae</taxon>
        <taxon>Sordariales</taxon>
        <taxon>Lasiosphaeriaceae</taxon>
        <taxon>Cercophora</taxon>
    </lineage>
</organism>
<dbReference type="EMBL" id="JAUEPO010000001">
    <property type="protein sequence ID" value="KAK3337224.1"/>
    <property type="molecule type" value="Genomic_DNA"/>
</dbReference>
<keyword evidence="3" id="KW-1185">Reference proteome</keyword>
<evidence type="ECO:0000313" key="3">
    <source>
        <dbReference type="Proteomes" id="UP001286456"/>
    </source>
</evidence>
<dbReference type="AlphaFoldDB" id="A0AAE0J5E2"/>
<dbReference type="Proteomes" id="UP001286456">
    <property type="component" value="Unassembled WGS sequence"/>
</dbReference>
<feature type="compositionally biased region" description="Polar residues" evidence="1">
    <location>
        <begin position="147"/>
        <end position="163"/>
    </location>
</feature>
<feature type="compositionally biased region" description="Polar residues" evidence="1">
    <location>
        <begin position="104"/>
        <end position="116"/>
    </location>
</feature>
<accession>A0AAE0J5E2</accession>
<name>A0AAE0J5E2_9PEZI</name>
<evidence type="ECO:0000256" key="1">
    <source>
        <dbReference type="SAM" id="MobiDB-lite"/>
    </source>
</evidence>